<dbReference type="GO" id="GO:0009002">
    <property type="term" value="F:serine-type D-Ala-D-Ala carboxypeptidase activity"/>
    <property type="evidence" value="ECO:0007669"/>
    <property type="project" value="UniProtKB-EC"/>
</dbReference>
<feature type="compositionally biased region" description="Low complexity" evidence="9">
    <location>
        <begin position="838"/>
        <end position="866"/>
    </location>
</feature>
<dbReference type="InterPro" id="IPR001460">
    <property type="entry name" value="PCN-bd_Tpept"/>
</dbReference>
<evidence type="ECO:0000256" key="3">
    <source>
        <dbReference type="ARBA" id="ARBA00022676"/>
    </source>
</evidence>
<keyword evidence="1" id="KW-0121">Carboxypeptidase</keyword>
<dbReference type="GO" id="GO:0008955">
    <property type="term" value="F:peptidoglycan glycosyltransferase activity"/>
    <property type="evidence" value="ECO:0007669"/>
    <property type="project" value="UniProtKB-EC"/>
</dbReference>
<dbReference type="GO" id="GO:0008658">
    <property type="term" value="F:penicillin binding"/>
    <property type="evidence" value="ECO:0007669"/>
    <property type="project" value="InterPro"/>
</dbReference>
<evidence type="ECO:0000256" key="1">
    <source>
        <dbReference type="ARBA" id="ARBA00022645"/>
    </source>
</evidence>
<keyword evidence="3" id="KW-0328">Glycosyltransferase</keyword>
<evidence type="ECO:0000313" key="14">
    <source>
        <dbReference type="Proteomes" id="UP000287547"/>
    </source>
</evidence>
<dbReference type="InterPro" id="IPR001264">
    <property type="entry name" value="Glyco_trans_51"/>
</dbReference>
<dbReference type="SUPFAM" id="SSF53955">
    <property type="entry name" value="Lysozyme-like"/>
    <property type="match status" value="1"/>
</dbReference>
<sequence>MNDHRDPQWPTGDDPDAGRRGRRQEQSQESTGFWQPSFDDDDAAAPQQPQWPTEAPPERQAPPRPAMNASTGRGGPPRPPGRPPGGPRPGQPMPPGARPPVGPGGPAGQQTVRVPQGPPPDQPTDVVNPVHGASGRTRTTPEPELLTHREFDDAYDYDDPDSQYDQPVLSDEEARRLRRKKIWKRVRRVSYVFVALMLIGPLVAFFVAYQIVEVPNPERLADQLDKTVEIKWANGDNFATVAPKGRRTLVKAADIPVQVRRAVYAAEDATFETNEGFDITSIMRAVWNNLTGGGGGGSTITQQYVKKATGNEDKTLTRKALELVTAYKLSNTTDKEDIIAGYLNTIYFGKGAYGIVAAAKAYYDKPLDQITDIEAATLAGVIQQPGRAGGDPEWVEQRWNYVMNKLVENKWMDPAKRASATFPAMADESVTNPGMTPEKQFIWAQAKRELDAAGISEEEINKNGYKVELTVDPAAQDAARDASETVMKGQPENLRKALVAVDPNTGRIIAYYGFNEAKNGIDFARSWQNPGSAFKPFDLVALLHKGKGLGETYDGRSGRKFGGITINNSEGNDDCGESCSVAKAMELSINTVFADIAYNETGLKAVATAAIEAGIPQNVGQKGMPLEQNPDLNISIGGGKYVARPIDMAGAYATFAANGTKRTPHIVAKVTNPNNGDELIFDGDESLGKPQPAFSKSDPALNAKIARNVTESLIPVVNSTRGGALKCIEGRQCAGKTGTHGCADTAKTNKNDNCAAWMVGYTPQISAAVWVGSDDNSALKNKQNKVIFGSGLPGEIWKKFMDSYLKGKEKKNFTKYAAIGLSPDQAKTQTRNSDENKNQSSVSSTPSSTPSSSNNNSQSNEPSSSTKPTRTNTGIIPTGRGDPPGGGGGGGGGGGNNDDFGQPSG</sequence>
<keyword evidence="5" id="KW-0378">Hydrolase</keyword>
<dbReference type="Pfam" id="PF00912">
    <property type="entry name" value="Transgly"/>
    <property type="match status" value="1"/>
</dbReference>
<gene>
    <name evidence="13" type="ORF">DMH04_20795</name>
</gene>
<proteinExistence type="predicted"/>
<feature type="transmembrane region" description="Helical" evidence="10">
    <location>
        <begin position="189"/>
        <end position="212"/>
    </location>
</feature>
<feature type="domain" description="Glycosyl transferase family 51" evidence="12">
    <location>
        <begin position="239"/>
        <end position="406"/>
    </location>
</feature>
<reference evidence="13 14" key="1">
    <citation type="submission" date="2018-05" db="EMBL/GenBank/DDBJ databases">
        <title>Evolution of GPA BGCs.</title>
        <authorList>
            <person name="Waglechner N."/>
            <person name="Wright G.D."/>
        </authorList>
    </citation>
    <scope>NUCLEOTIDE SEQUENCE [LARGE SCALE GENOMIC DNA]</scope>
    <source>
        <strain evidence="13 14">A82846</strain>
    </source>
</reference>
<comment type="catalytic activity">
    <reaction evidence="8">
        <text>[GlcNAc-(1-&gt;4)-Mur2Ac(oyl-L-Ala-gamma-D-Glu-L-Lys-D-Ala-D-Ala)](n)-di-trans,octa-cis-undecaprenyl diphosphate + beta-D-GlcNAc-(1-&gt;4)-Mur2Ac(oyl-L-Ala-gamma-D-Glu-L-Lys-D-Ala-D-Ala)-di-trans,octa-cis-undecaprenyl diphosphate = [GlcNAc-(1-&gt;4)-Mur2Ac(oyl-L-Ala-gamma-D-Glu-L-Lys-D-Ala-D-Ala)](n+1)-di-trans,octa-cis-undecaprenyl diphosphate + di-trans,octa-cis-undecaprenyl diphosphate + H(+)</text>
        <dbReference type="Rhea" id="RHEA:23708"/>
        <dbReference type="Rhea" id="RHEA-COMP:9602"/>
        <dbReference type="Rhea" id="RHEA-COMP:9603"/>
        <dbReference type="ChEBI" id="CHEBI:15378"/>
        <dbReference type="ChEBI" id="CHEBI:58405"/>
        <dbReference type="ChEBI" id="CHEBI:60033"/>
        <dbReference type="ChEBI" id="CHEBI:78435"/>
        <dbReference type="EC" id="2.4.99.28"/>
    </reaction>
</comment>
<dbReference type="InterPro" id="IPR036950">
    <property type="entry name" value="PBP_transglycosylase"/>
</dbReference>
<organism evidence="13 14">
    <name type="scientific">Kibdelosporangium aridum</name>
    <dbReference type="NCBI Taxonomy" id="2030"/>
    <lineage>
        <taxon>Bacteria</taxon>
        <taxon>Bacillati</taxon>
        <taxon>Actinomycetota</taxon>
        <taxon>Actinomycetes</taxon>
        <taxon>Pseudonocardiales</taxon>
        <taxon>Pseudonocardiaceae</taxon>
        <taxon>Kibdelosporangium</taxon>
    </lineage>
</organism>
<dbReference type="InterPro" id="IPR023346">
    <property type="entry name" value="Lysozyme-like_dom_sf"/>
</dbReference>
<dbReference type="InterPro" id="IPR050396">
    <property type="entry name" value="Glycosyltr_51/Transpeptidase"/>
</dbReference>
<feature type="compositionally biased region" description="Basic and acidic residues" evidence="9">
    <location>
        <begin position="139"/>
        <end position="152"/>
    </location>
</feature>
<keyword evidence="10" id="KW-1133">Transmembrane helix</keyword>
<evidence type="ECO:0000313" key="13">
    <source>
        <dbReference type="EMBL" id="RSM84556.1"/>
    </source>
</evidence>
<keyword evidence="4" id="KW-0808">Transferase</keyword>
<feature type="domain" description="Penicillin-binding protein transpeptidase" evidence="11">
    <location>
        <begin position="498"/>
        <end position="772"/>
    </location>
</feature>
<dbReference type="Proteomes" id="UP000287547">
    <property type="component" value="Unassembled WGS sequence"/>
</dbReference>
<dbReference type="Gene3D" id="1.10.3810.10">
    <property type="entry name" value="Biosynthetic peptidoglycan transglycosylase-like"/>
    <property type="match status" value="1"/>
</dbReference>
<evidence type="ECO:0000256" key="2">
    <source>
        <dbReference type="ARBA" id="ARBA00022670"/>
    </source>
</evidence>
<comment type="caution">
    <text evidence="13">The sequence shown here is derived from an EMBL/GenBank/DDBJ whole genome shotgun (WGS) entry which is preliminary data.</text>
</comment>
<accession>A0A428Z933</accession>
<dbReference type="OrthoDB" id="9766909at2"/>
<dbReference type="GO" id="GO:0030288">
    <property type="term" value="C:outer membrane-bounded periplasmic space"/>
    <property type="evidence" value="ECO:0007669"/>
    <property type="project" value="TreeGrafter"/>
</dbReference>
<evidence type="ECO:0000259" key="11">
    <source>
        <dbReference type="Pfam" id="PF00905"/>
    </source>
</evidence>
<feature type="compositionally biased region" description="Gly residues" evidence="9">
    <location>
        <begin position="882"/>
        <end position="896"/>
    </location>
</feature>
<dbReference type="InterPro" id="IPR012338">
    <property type="entry name" value="Beta-lactam/transpept-like"/>
</dbReference>
<dbReference type="SUPFAM" id="SSF56601">
    <property type="entry name" value="beta-lactamase/transpeptidase-like"/>
    <property type="match status" value="1"/>
</dbReference>
<evidence type="ECO:0000256" key="8">
    <source>
        <dbReference type="ARBA" id="ARBA00049902"/>
    </source>
</evidence>
<dbReference type="EMBL" id="QHKI01000016">
    <property type="protein sequence ID" value="RSM84556.1"/>
    <property type="molecule type" value="Genomic_DNA"/>
</dbReference>
<evidence type="ECO:0000256" key="4">
    <source>
        <dbReference type="ARBA" id="ARBA00022679"/>
    </source>
</evidence>
<keyword evidence="6" id="KW-0511">Multifunctional enzyme</keyword>
<protein>
    <submittedName>
        <fullName evidence="13">Uncharacterized protein</fullName>
    </submittedName>
</protein>
<feature type="compositionally biased region" description="Basic and acidic residues" evidence="9">
    <location>
        <begin position="16"/>
        <end position="26"/>
    </location>
</feature>
<keyword evidence="10" id="KW-0812">Transmembrane</keyword>
<evidence type="ECO:0000259" key="12">
    <source>
        <dbReference type="Pfam" id="PF00912"/>
    </source>
</evidence>
<feature type="compositionally biased region" description="Pro residues" evidence="9">
    <location>
        <begin position="76"/>
        <end position="103"/>
    </location>
</feature>
<dbReference type="AlphaFoldDB" id="A0A428Z933"/>
<feature type="region of interest" description="Disordered" evidence="9">
    <location>
        <begin position="824"/>
        <end position="905"/>
    </location>
</feature>
<evidence type="ECO:0000256" key="5">
    <source>
        <dbReference type="ARBA" id="ARBA00022801"/>
    </source>
</evidence>
<feature type="compositionally biased region" description="Acidic residues" evidence="9">
    <location>
        <begin position="153"/>
        <end position="162"/>
    </location>
</feature>
<dbReference type="PANTHER" id="PTHR32282">
    <property type="entry name" value="BINDING PROTEIN TRANSPEPTIDASE, PUTATIVE-RELATED"/>
    <property type="match status" value="1"/>
</dbReference>
<dbReference type="Gene3D" id="3.40.710.10">
    <property type="entry name" value="DD-peptidase/beta-lactamase superfamily"/>
    <property type="match status" value="1"/>
</dbReference>
<name>A0A428Z933_KIBAR</name>
<dbReference type="GO" id="GO:0006508">
    <property type="term" value="P:proteolysis"/>
    <property type="evidence" value="ECO:0007669"/>
    <property type="project" value="UniProtKB-KW"/>
</dbReference>
<dbReference type="Pfam" id="PF00905">
    <property type="entry name" value="Transpeptidase"/>
    <property type="match status" value="1"/>
</dbReference>
<feature type="region of interest" description="Disordered" evidence="9">
    <location>
        <begin position="1"/>
        <end position="168"/>
    </location>
</feature>
<evidence type="ECO:0000256" key="9">
    <source>
        <dbReference type="SAM" id="MobiDB-lite"/>
    </source>
</evidence>
<dbReference type="PANTHER" id="PTHR32282:SF34">
    <property type="entry name" value="PENICILLIN-BINDING PROTEIN 1A"/>
    <property type="match status" value="1"/>
</dbReference>
<feature type="compositionally biased region" description="Low complexity" evidence="9">
    <location>
        <begin position="44"/>
        <end position="53"/>
    </location>
</feature>
<evidence type="ECO:0000256" key="6">
    <source>
        <dbReference type="ARBA" id="ARBA00023268"/>
    </source>
</evidence>
<keyword evidence="2" id="KW-0645">Protease</keyword>
<evidence type="ECO:0000256" key="10">
    <source>
        <dbReference type="SAM" id="Phobius"/>
    </source>
</evidence>
<keyword evidence="10" id="KW-0472">Membrane</keyword>
<dbReference type="GO" id="GO:0009252">
    <property type="term" value="P:peptidoglycan biosynthetic process"/>
    <property type="evidence" value="ECO:0007669"/>
    <property type="project" value="TreeGrafter"/>
</dbReference>
<evidence type="ECO:0000256" key="7">
    <source>
        <dbReference type="ARBA" id="ARBA00034000"/>
    </source>
</evidence>
<comment type="catalytic activity">
    <reaction evidence="7">
        <text>Preferential cleavage: (Ac)2-L-Lys-D-Ala-|-D-Ala. Also transpeptidation of peptidyl-alanyl moieties that are N-acyl substituents of D-alanine.</text>
        <dbReference type="EC" id="3.4.16.4"/>
    </reaction>
</comment>